<protein>
    <submittedName>
        <fullName evidence="1">Uncharacterized protein</fullName>
    </submittedName>
</protein>
<comment type="caution">
    <text evidence="1">The sequence shown here is derived from an EMBL/GenBank/DDBJ whole genome shotgun (WGS) entry which is preliminary data.</text>
</comment>
<accession>A0A392U5S9</accession>
<reference evidence="1 2" key="1">
    <citation type="journal article" date="2018" name="Front. Plant Sci.">
        <title>Red Clover (Trifolium pratense) and Zigzag Clover (T. medium) - A Picture of Genomic Similarities and Differences.</title>
        <authorList>
            <person name="Dluhosova J."/>
            <person name="Istvanek J."/>
            <person name="Nedelnik J."/>
            <person name="Repkova J."/>
        </authorList>
    </citation>
    <scope>NUCLEOTIDE SEQUENCE [LARGE SCALE GENOMIC DNA]</scope>
    <source>
        <strain evidence="2">cv. 10/8</strain>
        <tissue evidence="1">Leaf</tissue>
    </source>
</reference>
<feature type="non-terminal residue" evidence="1">
    <location>
        <position position="61"/>
    </location>
</feature>
<sequence length="61" mass="6857">MAQNEYRVQNDRGAKKKPGMLELDTQTDLLAQSTLMNSQMAAMLKHFNNSSNPQMQVMAAQ</sequence>
<name>A0A392U5S9_9FABA</name>
<dbReference type="AlphaFoldDB" id="A0A392U5S9"/>
<keyword evidence="2" id="KW-1185">Reference proteome</keyword>
<evidence type="ECO:0000313" key="2">
    <source>
        <dbReference type="Proteomes" id="UP000265520"/>
    </source>
</evidence>
<dbReference type="Proteomes" id="UP000265520">
    <property type="component" value="Unassembled WGS sequence"/>
</dbReference>
<dbReference type="EMBL" id="LXQA010743967">
    <property type="protein sequence ID" value="MCI68839.1"/>
    <property type="molecule type" value="Genomic_DNA"/>
</dbReference>
<evidence type="ECO:0000313" key="1">
    <source>
        <dbReference type="EMBL" id="MCI68839.1"/>
    </source>
</evidence>
<organism evidence="1 2">
    <name type="scientific">Trifolium medium</name>
    <dbReference type="NCBI Taxonomy" id="97028"/>
    <lineage>
        <taxon>Eukaryota</taxon>
        <taxon>Viridiplantae</taxon>
        <taxon>Streptophyta</taxon>
        <taxon>Embryophyta</taxon>
        <taxon>Tracheophyta</taxon>
        <taxon>Spermatophyta</taxon>
        <taxon>Magnoliopsida</taxon>
        <taxon>eudicotyledons</taxon>
        <taxon>Gunneridae</taxon>
        <taxon>Pentapetalae</taxon>
        <taxon>rosids</taxon>
        <taxon>fabids</taxon>
        <taxon>Fabales</taxon>
        <taxon>Fabaceae</taxon>
        <taxon>Papilionoideae</taxon>
        <taxon>50 kb inversion clade</taxon>
        <taxon>NPAAA clade</taxon>
        <taxon>Hologalegina</taxon>
        <taxon>IRL clade</taxon>
        <taxon>Trifolieae</taxon>
        <taxon>Trifolium</taxon>
    </lineage>
</organism>
<proteinExistence type="predicted"/>